<name>A0AAV7XPB7_9NEOP</name>
<evidence type="ECO:0000313" key="2">
    <source>
        <dbReference type="EMBL" id="KAJ1526539.1"/>
    </source>
</evidence>
<protein>
    <submittedName>
        <fullName evidence="2">Uncharacterized protein</fullName>
    </submittedName>
</protein>
<feature type="chain" id="PRO_5043529683" evidence="1">
    <location>
        <begin position="21"/>
        <end position="293"/>
    </location>
</feature>
<keyword evidence="3" id="KW-1185">Reference proteome</keyword>
<accession>A0AAV7XPB7</accession>
<proteinExistence type="predicted"/>
<sequence length="293" mass="33238">MFRLLVVAAVAVALSAEVSGFLLSAGTERNKFMVTYSIAPDPLHTFSFYSMPRTIDEAKKDHWAQTQVRDEDKTTVWCRKQDYRVCVMFDQQGSVAGIQLSMEYDELTKGSPVDPFKLPELRFNSLLGRTVYSANTFFVSKEVLLAGGRPMSKSTLTVPGALYILQTDDDGKEIKRLEVSDNEWNAPQAGFTEQACFYGMGKHYFQELSKTSKCEEHRPHFLLYGPKTSKLNGYGYTFYGKPNQGRGWFETPPALVAKQIAPNSPDCMSKFINKYGMFTMHVFFVDKPWYTTC</sequence>
<dbReference type="Proteomes" id="UP001075354">
    <property type="component" value="Chromosome 6"/>
</dbReference>
<comment type="caution">
    <text evidence="2">The sequence shown here is derived from an EMBL/GenBank/DDBJ whole genome shotgun (WGS) entry which is preliminary data.</text>
</comment>
<organism evidence="2 3">
    <name type="scientific">Megalurothrips usitatus</name>
    <name type="common">bean blossom thrips</name>
    <dbReference type="NCBI Taxonomy" id="439358"/>
    <lineage>
        <taxon>Eukaryota</taxon>
        <taxon>Metazoa</taxon>
        <taxon>Ecdysozoa</taxon>
        <taxon>Arthropoda</taxon>
        <taxon>Hexapoda</taxon>
        <taxon>Insecta</taxon>
        <taxon>Pterygota</taxon>
        <taxon>Neoptera</taxon>
        <taxon>Paraneoptera</taxon>
        <taxon>Thysanoptera</taxon>
        <taxon>Terebrantia</taxon>
        <taxon>Thripoidea</taxon>
        <taxon>Thripidae</taxon>
        <taxon>Megalurothrips</taxon>
    </lineage>
</organism>
<dbReference type="AlphaFoldDB" id="A0AAV7XPB7"/>
<dbReference type="EMBL" id="JAPTSV010000006">
    <property type="protein sequence ID" value="KAJ1526539.1"/>
    <property type="molecule type" value="Genomic_DNA"/>
</dbReference>
<gene>
    <name evidence="2" type="ORF">ONE63_008126</name>
</gene>
<reference evidence="2" key="1">
    <citation type="submission" date="2022-12" db="EMBL/GenBank/DDBJ databases">
        <title>Chromosome-level genome assembly of the bean flower thrips Megalurothrips usitatus.</title>
        <authorList>
            <person name="Ma L."/>
            <person name="Liu Q."/>
            <person name="Li H."/>
            <person name="Cai W."/>
        </authorList>
    </citation>
    <scope>NUCLEOTIDE SEQUENCE</scope>
    <source>
        <strain evidence="2">Cailab_2022a</strain>
    </source>
</reference>
<keyword evidence="1" id="KW-0732">Signal</keyword>
<feature type="signal peptide" evidence="1">
    <location>
        <begin position="1"/>
        <end position="20"/>
    </location>
</feature>
<evidence type="ECO:0000313" key="3">
    <source>
        <dbReference type="Proteomes" id="UP001075354"/>
    </source>
</evidence>
<evidence type="ECO:0000256" key="1">
    <source>
        <dbReference type="SAM" id="SignalP"/>
    </source>
</evidence>